<protein>
    <submittedName>
        <fullName evidence="2">Uncharacterized protein</fullName>
    </submittedName>
</protein>
<dbReference type="HOGENOM" id="CLU_3099460_0_0_10"/>
<dbReference type="KEGG" id="hhy:Halhy_4841"/>
<dbReference type="RefSeq" id="WP_013767211.1">
    <property type="nucleotide sequence ID" value="NC_015510.1"/>
</dbReference>
<evidence type="ECO:0000256" key="1">
    <source>
        <dbReference type="SAM" id="Phobius"/>
    </source>
</evidence>
<reference evidence="2 3" key="1">
    <citation type="journal article" date="2011" name="Stand. Genomic Sci.">
        <title>Complete genome sequence of Haliscomenobacter hydrossis type strain (O).</title>
        <authorList>
            <consortium name="US DOE Joint Genome Institute (JGI-PGF)"/>
            <person name="Daligault H."/>
            <person name="Lapidus A."/>
            <person name="Zeytun A."/>
            <person name="Nolan M."/>
            <person name="Lucas S."/>
            <person name="Del Rio T.G."/>
            <person name="Tice H."/>
            <person name="Cheng J.F."/>
            <person name="Tapia R."/>
            <person name="Han C."/>
            <person name="Goodwin L."/>
            <person name="Pitluck S."/>
            <person name="Liolios K."/>
            <person name="Pagani I."/>
            <person name="Ivanova N."/>
            <person name="Huntemann M."/>
            <person name="Mavromatis K."/>
            <person name="Mikhailova N."/>
            <person name="Pati A."/>
            <person name="Chen A."/>
            <person name="Palaniappan K."/>
            <person name="Land M."/>
            <person name="Hauser L."/>
            <person name="Brambilla E.M."/>
            <person name="Rohde M."/>
            <person name="Verbarg S."/>
            <person name="Goker M."/>
            <person name="Bristow J."/>
            <person name="Eisen J.A."/>
            <person name="Markowitz V."/>
            <person name="Hugenholtz P."/>
            <person name="Kyrpides N.C."/>
            <person name="Klenk H.P."/>
            <person name="Woyke T."/>
        </authorList>
    </citation>
    <scope>NUCLEOTIDE SEQUENCE [LARGE SCALE GENOMIC DNA]</scope>
    <source>
        <strain evidence="3">ATCC 27775 / DSM 1100 / LMG 10767 / O</strain>
    </source>
</reference>
<dbReference type="Proteomes" id="UP000008461">
    <property type="component" value="Chromosome"/>
</dbReference>
<keyword evidence="3" id="KW-1185">Reference proteome</keyword>
<proteinExistence type="predicted"/>
<organism evidence="2 3">
    <name type="scientific">Haliscomenobacter hydrossis (strain ATCC 27775 / DSM 1100 / LMG 10767 / O)</name>
    <dbReference type="NCBI Taxonomy" id="760192"/>
    <lineage>
        <taxon>Bacteria</taxon>
        <taxon>Pseudomonadati</taxon>
        <taxon>Bacteroidota</taxon>
        <taxon>Saprospiria</taxon>
        <taxon>Saprospirales</taxon>
        <taxon>Haliscomenobacteraceae</taxon>
        <taxon>Haliscomenobacter</taxon>
    </lineage>
</organism>
<evidence type="ECO:0000313" key="2">
    <source>
        <dbReference type="EMBL" id="AEE52674.1"/>
    </source>
</evidence>
<sequence length="51" mass="5952">MEAANNSTTKDWLFFLISLVAMIILFAVADEWFWLALPFVLTFFVRALRVI</sequence>
<name>F4KYY7_HALH1</name>
<accession>F4KYY7</accession>
<keyword evidence="1" id="KW-0472">Membrane</keyword>
<reference key="2">
    <citation type="submission" date="2011-04" db="EMBL/GenBank/DDBJ databases">
        <title>Complete sequence of chromosome of Haliscomenobacter hydrossis DSM 1100.</title>
        <authorList>
            <consortium name="US DOE Joint Genome Institute (JGI-PGF)"/>
            <person name="Lucas S."/>
            <person name="Han J."/>
            <person name="Lapidus A."/>
            <person name="Bruce D."/>
            <person name="Goodwin L."/>
            <person name="Pitluck S."/>
            <person name="Peters L."/>
            <person name="Kyrpides N."/>
            <person name="Mavromatis K."/>
            <person name="Ivanova N."/>
            <person name="Ovchinnikova G."/>
            <person name="Pagani I."/>
            <person name="Daligault H."/>
            <person name="Detter J.C."/>
            <person name="Han C."/>
            <person name="Land M."/>
            <person name="Hauser L."/>
            <person name="Markowitz V."/>
            <person name="Cheng J.-F."/>
            <person name="Hugenholtz P."/>
            <person name="Woyke T."/>
            <person name="Wu D."/>
            <person name="Verbarg S."/>
            <person name="Frueling A."/>
            <person name="Brambilla E."/>
            <person name="Klenk H.-P."/>
            <person name="Eisen J.A."/>
        </authorList>
    </citation>
    <scope>NUCLEOTIDE SEQUENCE</scope>
    <source>
        <strain>DSM 1100</strain>
    </source>
</reference>
<feature type="transmembrane region" description="Helical" evidence="1">
    <location>
        <begin position="12"/>
        <end position="45"/>
    </location>
</feature>
<gene>
    <name evidence="2" type="ordered locus">Halhy_4841</name>
</gene>
<keyword evidence="1" id="KW-1133">Transmembrane helix</keyword>
<evidence type="ECO:0000313" key="3">
    <source>
        <dbReference type="Proteomes" id="UP000008461"/>
    </source>
</evidence>
<keyword evidence="1" id="KW-0812">Transmembrane</keyword>
<dbReference type="AlphaFoldDB" id="F4KYY7"/>
<dbReference type="EMBL" id="CP002691">
    <property type="protein sequence ID" value="AEE52674.1"/>
    <property type="molecule type" value="Genomic_DNA"/>
</dbReference>